<keyword evidence="3" id="KW-1185">Reference proteome</keyword>
<comment type="caution">
    <text evidence="2">The sequence shown here is derived from an EMBL/GenBank/DDBJ whole genome shotgun (WGS) entry which is preliminary data.</text>
</comment>
<evidence type="ECO:0000313" key="2">
    <source>
        <dbReference type="EMBL" id="KAG9335028.1"/>
    </source>
</evidence>
<evidence type="ECO:0000256" key="1">
    <source>
        <dbReference type="SAM" id="MobiDB-lite"/>
    </source>
</evidence>
<sequence length="75" mass="8040">MSERECYGDGQCGDGAPEFHPGRASRAGRRSGVILPMTERSSPGGQDSETILLEAVKATPRRSSIIKPRANCLHS</sequence>
<name>A0A8T2NB86_9TELE</name>
<accession>A0A8T2NB86</accession>
<dbReference type="Proteomes" id="UP000824540">
    <property type="component" value="Unassembled WGS sequence"/>
</dbReference>
<feature type="compositionally biased region" description="Polar residues" evidence="1">
    <location>
        <begin position="39"/>
        <end position="48"/>
    </location>
</feature>
<feature type="region of interest" description="Disordered" evidence="1">
    <location>
        <begin position="1"/>
        <end position="48"/>
    </location>
</feature>
<protein>
    <submittedName>
        <fullName evidence="2">Uncharacterized protein</fullName>
    </submittedName>
</protein>
<dbReference type="OrthoDB" id="8885466at2759"/>
<evidence type="ECO:0000313" key="3">
    <source>
        <dbReference type="Proteomes" id="UP000824540"/>
    </source>
</evidence>
<proteinExistence type="predicted"/>
<reference evidence="2" key="1">
    <citation type="thesis" date="2021" institute="BYU ScholarsArchive" country="Provo, UT, USA">
        <title>Applications of and Algorithms for Genome Assembly and Genomic Analyses with an Emphasis on Marine Teleosts.</title>
        <authorList>
            <person name="Pickett B.D."/>
        </authorList>
    </citation>
    <scope>NUCLEOTIDE SEQUENCE</scope>
    <source>
        <strain evidence="2">HI-2016</strain>
    </source>
</reference>
<gene>
    <name evidence="2" type="ORF">JZ751_006169</name>
</gene>
<dbReference type="EMBL" id="JAFBMS010000131">
    <property type="protein sequence ID" value="KAG9335028.1"/>
    <property type="molecule type" value="Genomic_DNA"/>
</dbReference>
<dbReference type="AlphaFoldDB" id="A0A8T2NB86"/>
<organism evidence="2 3">
    <name type="scientific">Albula glossodonta</name>
    <name type="common">roundjaw bonefish</name>
    <dbReference type="NCBI Taxonomy" id="121402"/>
    <lineage>
        <taxon>Eukaryota</taxon>
        <taxon>Metazoa</taxon>
        <taxon>Chordata</taxon>
        <taxon>Craniata</taxon>
        <taxon>Vertebrata</taxon>
        <taxon>Euteleostomi</taxon>
        <taxon>Actinopterygii</taxon>
        <taxon>Neopterygii</taxon>
        <taxon>Teleostei</taxon>
        <taxon>Albuliformes</taxon>
        <taxon>Albulidae</taxon>
        <taxon>Albula</taxon>
    </lineage>
</organism>